<dbReference type="PANTHER" id="PTHR11638:SF181">
    <property type="entry name" value="ATPASE SUBUNIT OF ATP-DEPENDENT PROTEASE"/>
    <property type="match status" value="1"/>
</dbReference>
<dbReference type="FunFam" id="3.40.50.300:FF:000025">
    <property type="entry name" value="ATP-dependent Clp protease subunit"/>
    <property type="match status" value="1"/>
</dbReference>
<dbReference type="NCBIfam" id="TIGR03345">
    <property type="entry name" value="VI_ClpV1"/>
    <property type="match status" value="1"/>
</dbReference>
<dbReference type="AlphaFoldDB" id="C6HYE9"/>
<name>C6HYE9_9BACT</name>
<dbReference type="PANTHER" id="PTHR11638">
    <property type="entry name" value="ATP-DEPENDENT CLP PROTEASE"/>
    <property type="match status" value="1"/>
</dbReference>
<proteinExistence type="predicted"/>
<dbReference type="Pfam" id="PF10431">
    <property type="entry name" value="ClpB_D2-small"/>
    <property type="match status" value="1"/>
</dbReference>
<dbReference type="InterPro" id="IPR018368">
    <property type="entry name" value="ClpA/B_CS1"/>
</dbReference>
<dbReference type="SMART" id="SM01086">
    <property type="entry name" value="ClpB_D2-small"/>
    <property type="match status" value="1"/>
</dbReference>
<feature type="domain" description="Clp R" evidence="8">
    <location>
        <begin position="10"/>
        <end position="155"/>
    </location>
</feature>
<dbReference type="InterPro" id="IPR004176">
    <property type="entry name" value="Clp_R_N"/>
</dbReference>
<dbReference type="InterPro" id="IPR041546">
    <property type="entry name" value="ClpA/ClpB_AAA_lid"/>
</dbReference>
<dbReference type="Pfam" id="PF07724">
    <property type="entry name" value="AAA_2"/>
    <property type="match status" value="1"/>
</dbReference>
<dbReference type="Proteomes" id="UP000009374">
    <property type="component" value="Unassembled WGS sequence"/>
</dbReference>
<dbReference type="SMART" id="SM00382">
    <property type="entry name" value="AAA"/>
    <property type="match status" value="2"/>
</dbReference>
<dbReference type="InterPro" id="IPR001270">
    <property type="entry name" value="ClpA/B"/>
</dbReference>
<keyword evidence="4" id="KW-0143">Chaperone</keyword>
<dbReference type="PROSITE" id="PS51903">
    <property type="entry name" value="CLP_R"/>
    <property type="match status" value="1"/>
</dbReference>
<dbReference type="InterPro" id="IPR019489">
    <property type="entry name" value="Clp_ATPase_C"/>
</dbReference>
<evidence type="ECO:0000256" key="3">
    <source>
        <dbReference type="ARBA" id="ARBA00022840"/>
    </source>
</evidence>
<keyword evidence="3" id="KW-0067">ATP-binding</keyword>
<evidence type="ECO:0000313" key="9">
    <source>
        <dbReference type="EMBL" id="EES52234.1"/>
    </source>
</evidence>
<dbReference type="InterPro" id="IPR003593">
    <property type="entry name" value="AAA+_ATPase"/>
</dbReference>
<evidence type="ECO:0000313" key="10">
    <source>
        <dbReference type="Proteomes" id="UP000009374"/>
    </source>
</evidence>
<evidence type="ECO:0000256" key="4">
    <source>
        <dbReference type="ARBA" id="ARBA00023186"/>
    </source>
</evidence>
<dbReference type="PROSITE" id="PS00870">
    <property type="entry name" value="CLPAB_1"/>
    <property type="match status" value="1"/>
</dbReference>
<evidence type="ECO:0000256" key="5">
    <source>
        <dbReference type="PROSITE-ProRule" id="PRU01251"/>
    </source>
</evidence>
<dbReference type="InterPro" id="IPR017729">
    <property type="entry name" value="ATPase_T6SS_ClpV1"/>
</dbReference>
<keyword evidence="6" id="KW-0175">Coiled coil</keyword>
<dbReference type="PRINTS" id="PR00300">
    <property type="entry name" value="CLPPROTEASEA"/>
</dbReference>
<dbReference type="Gene3D" id="3.40.50.300">
    <property type="entry name" value="P-loop containing nucleotide triphosphate hydrolases"/>
    <property type="match status" value="3"/>
</dbReference>
<dbReference type="GO" id="GO:0034605">
    <property type="term" value="P:cellular response to heat"/>
    <property type="evidence" value="ECO:0007669"/>
    <property type="project" value="TreeGrafter"/>
</dbReference>
<evidence type="ECO:0000256" key="2">
    <source>
        <dbReference type="ARBA" id="ARBA00022741"/>
    </source>
</evidence>
<dbReference type="Gene3D" id="1.10.1780.10">
    <property type="entry name" value="Clp, N-terminal domain"/>
    <property type="match status" value="1"/>
</dbReference>
<keyword evidence="10" id="KW-1185">Reference proteome</keyword>
<dbReference type="CDD" id="cd19499">
    <property type="entry name" value="RecA-like_ClpB_Hsp104-like"/>
    <property type="match status" value="1"/>
</dbReference>
<dbReference type="InterPro" id="IPR036628">
    <property type="entry name" value="Clp_N_dom_sf"/>
</dbReference>
<feature type="compositionally biased region" description="Basic residues" evidence="7">
    <location>
        <begin position="881"/>
        <end position="890"/>
    </location>
</feature>
<dbReference type="Pfam" id="PF17871">
    <property type="entry name" value="AAA_lid_9"/>
    <property type="match status" value="1"/>
</dbReference>
<dbReference type="GO" id="GO:0016887">
    <property type="term" value="F:ATP hydrolysis activity"/>
    <property type="evidence" value="ECO:0007669"/>
    <property type="project" value="InterPro"/>
</dbReference>
<gene>
    <name evidence="9" type="ORF">UBAL3_94240025</name>
</gene>
<feature type="region of interest" description="Disordered" evidence="7">
    <location>
        <begin position="858"/>
        <end position="890"/>
    </location>
</feature>
<dbReference type="Gene3D" id="1.10.8.60">
    <property type="match status" value="1"/>
</dbReference>
<keyword evidence="1 5" id="KW-0677">Repeat</keyword>
<evidence type="ECO:0000259" key="8">
    <source>
        <dbReference type="PROSITE" id="PS51903"/>
    </source>
</evidence>
<dbReference type="FunFam" id="3.40.50.300:FF:000010">
    <property type="entry name" value="Chaperone clpB 1, putative"/>
    <property type="match status" value="1"/>
</dbReference>
<dbReference type="Pfam" id="PF00004">
    <property type="entry name" value="AAA"/>
    <property type="match status" value="1"/>
</dbReference>
<reference evidence="9 10" key="1">
    <citation type="journal article" date="2009" name="Appl. Environ. Microbiol.">
        <title>Community genomic and proteomic analyses of chemoautotrophic iron-oxidizing "Leptospirillum rubarum" (Group II) and "Leptospirillum ferrodiazotrophum" (Group III) bacteria in acid mine drainage biofilms.</title>
        <authorList>
            <person name="Goltsman D.S."/>
            <person name="Denef V.J."/>
            <person name="Singer S.W."/>
            <person name="VerBerkmoes N.C."/>
            <person name="Lefsrud M."/>
            <person name="Mueller R.S."/>
            <person name="Dick G.J."/>
            <person name="Sun C.L."/>
            <person name="Wheeler K.E."/>
            <person name="Zemla A."/>
            <person name="Baker B.J."/>
            <person name="Hauser L."/>
            <person name="Land M."/>
            <person name="Shah M.B."/>
            <person name="Thelen M.P."/>
            <person name="Hettich R.L."/>
            <person name="Banfield J.F."/>
        </authorList>
    </citation>
    <scope>NUCLEOTIDE SEQUENCE [LARGE SCALE GENOMIC DNA]</scope>
</reference>
<dbReference type="InterPro" id="IPR003959">
    <property type="entry name" value="ATPase_AAA_core"/>
</dbReference>
<dbReference type="Pfam" id="PF02861">
    <property type="entry name" value="Clp_N"/>
    <property type="match status" value="1"/>
</dbReference>
<evidence type="ECO:0000256" key="6">
    <source>
        <dbReference type="SAM" id="Coils"/>
    </source>
</evidence>
<evidence type="ECO:0000256" key="1">
    <source>
        <dbReference type="ARBA" id="ARBA00022737"/>
    </source>
</evidence>
<dbReference type="GO" id="GO:0005737">
    <property type="term" value="C:cytoplasm"/>
    <property type="evidence" value="ECO:0007669"/>
    <property type="project" value="TreeGrafter"/>
</dbReference>
<keyword evidence="2" id="KW-0547">Nucleotide-binding</keyword>
<evidence type="ECO:0000256" key="7">
    <source>
        <dbReference type="SAM" id="MobiDB-lite"/>
    </source>
</evidence>
<accession>C6HYE9</accession>
<protein>
    <submittedName>
        <fullName evidence="9">ATPase AAA-2 domain protein</fullName>
    </submittedName>
</protein>
<dbReference type="SUPFAM" id="SSF52540">
    <property type="entry name" value="P-loop containing nucleoside triphosphate hydrolases"/>
    <property type="match status" value="2"/>
</dbReference>
<dbReference type="GO" id="GO:0005524">
    <property type="term" value="F:ATP binding"/>
    <property type="evidence" value="ECO:0007669"/>
    <property type="project" value="UniProtKB-KW"/>
</dbReference>
<dbReference type="InterPro" id="IPR027417">
    <property type="entry name" value="P-loop_NTPase"/>
</dbReference>
<dbReference type="CDD" id="cd00009">
    <property type="entry name" value="AAA"/>
    <property type="match status" value="1"/>
</dbReference>
<dbReference type="SUPFAM" id="SSF81923">
    <property type="entry name" value="Double Clp-N motif"/>
    <property type="match status" value="1"/>
</dbReference>
<organism evidence="9 10">
    <name type="scientific">Leptospirillum ferrodiazotrophum</name>
    <dbReference type="NCBI Taxonomy" id="412449"/>
    <lineage>
        <taxon>Bacteria</taxon>
        <taxon>Pseudomonadati</taxon>
        <taxon>Nitrospirota</taxon>
        <taxon>Nitrospiria</taxon>
        <taxon>Nitrospirales</taxon>
        <taxon>Nitrospiraceae</taxon>
        <taxon>Leptospirillum</taxon>
    </lineage>
</organism>
<feature type="coiled-coil region" evidence="6">
    <location>
        <begin position="428"/>
        <end position="480"/>
    </location>
</feature>
<dbReference type="InterPro" id="IPR050130">
    <property type="entry name" value="ClpA_ClpB"/>
</dbReference>
<sequence>MIIADLKPLFRRMSPILTRAVEQGAGLCLSRSHYEITPEHVVISLLDHPDSDVMKILAAEGIDGGSVRREMSNALDDLRSGNGGRPVFSPLLIEVLQDAHLIASINRNEPHTRSGVFLQAFVNRLSAYSSGRPSKSLERIGKERLKDQFDTLASGSAEAIGGGQESQEGPSEEGTAIGRFCEDFTEKARKGKIDPVFGRDAEVRQIIDILSRRRKNNPICVGDPGVGKTAVVESLALRIVEGDVPESLSKVRLLGLDMGALEAGAGVKGEFENRLKGVINEIKASSVPVILFIDEAHTLIGAGGAQGGGDAANLLKPALARGELRTIAATTWAEYKKYFEKDAALARRFQPVKLDEPSVETAILILRGLKAHYEAVHHVTIRDDALVAAATLSDRYLTGRKLPDKAVDLLDTSAARIRISQSSKPEKIEGLERRIQALEREKNGLVRDQTFGQDIPAERLDAIGRELGTLEQELSRQRERWEKEKTAVAELLAHREDPRREGPDRESWMKELRTKEAAVRKIQEDHPMIHFEVDPETVARVVSNWTGIPLGKLLREQAQTVMRLQETLGERVLGQEPALARVGEIIRNSRAGFKAPNQPVGIFLLVGPSGVGKTETALAVADILFGDEKATVTLNMSEFQEKHQASRLIGSPPGYVGYGEGGLLTEAVRQRPYSVVLLDEVEKAHPDILNMFYQVFDKGVLSDGEGKEIDFSNTVIFLTSNLASEKLSAYALEHPEASYEDLVTLIRPDLSRHFKPALLARMTIVPYLPLRGEALGRIVRLKTKRLSRSFVQNNGVEIVFEDSLIDHVALQCETSEAGARNIDYLLQSRILPEISRELIGRLVEGTLDGPVRVGIAPDGTTVIGTGATEAPENPGSEKPKPIRKNKRKDL</sequence>
<dbReference type="EMBL" id="GG693878">
    <property type="protein sequence ID" value="EES52234.1"/>
    <property type="molecule type" value="Genomic_DNA"/>
</dbReference>